<dbReference type="Pfam" id="PF01724">
    <property type="entry name" value="DUF29"/>
    <property type="match status" value="1"/>
</dbReference>
<reference evidence="1 2" key="1">
    <citation type="submission" date="2018-11" db="EMBL/GenBank/DDBJ databases">
        <title>Genome squencing of methanotrophic bacteria isolated from alkaline groundwater in Korea.</title>
        <authorList>
            <person name="Nguyen L.N."/>
        </authorList>
    </citation>
    <scope>NUCLEOTIDE SEQUENCE [LARGE SCALE GENOMIC DNA]</scope>
    <source>
        <strain evidence="1 2">GW6</strain>
    </source>
</reference>
<organism evidence="1 2">
    <name type="scientific">Methylocystis rosea</name>
    <dbReference type="NCBI Taxonomy" id="173366"/>
    <lineage>
        <taxon>Bacteria</taxon>
        <taxon>Pseudomonadati</taxon>
        <taxon>Pseudomonadota</taxon>
        <taxon>Alphaproteobacteria</taxon>
        <taxon>Hyphomicrobiales</taxon>
        <taxon>Methylocystaceae</taxon>
        <taxon>Methylocystis</taxon>
    </lineage>
</organism>
<evidence type="ECO:0000313" key="2">
    <source>
        <dbReference type="Proteomes" id="UP000273982"/>
    </source>
</evidence>
<proteinExistence type="predicted"/>
<dbReference type="AlphaFoldDB" id="A0A3G8M9Q6"/>
<gene>
    <name evidence="1" type="ORF">EHO51_06460</name>
</gene>
<dbReference type="InterPro" id="IPR002636">
    <property type="entry name" value="DUF29"/>
</dbReference>
<dbReference type="Proteomes" id="UP000273982">
    <property type="component" value="Chromosome"/>
</dbReference>
<sequence>MAASQLYDRDFYAWANEQAALLRAGKLSEADIEHIAEEVESLGKTEKRELVSRLIVLMVHLLKWRFQPSLRGRSWKLSVDEQRIAIDAHLADNPSLKTVIAEATALAYRQARIGAQRETDLDASLFPAQCPWTFEEMMAEDFWPEG</sequence>
<name>A0A3G8M9Q6_9HYPH</name>
<protein>
    <submittedName>
        <fullName evidence="1">DUF29 domain-containing protein</fullName>
    </submittedName>
</protein>
<dbReference type="KEGG" id="mros:EHO51_06460"/>
<dbReference type="PANTHER" id="PTHR34235">
    <property type="entry name" value="SLR1203 PROTEIN-RELATED"/>
    <property type="match status" value="1"/>
</dbReference>
<evidence type="ECO:0000313" key="1">
    <source>
        <dbReference type="EMBL" id="AZG78537.1"/>
    </source>
</evidence>
<accession>A0A3G8M9Q6</accession>
<dbReference type="Gene3D" id="1.20.1220.20">
    <property type="entry name" value="Uncharcterised protein PF01724"/>
    <property type="match status" value="1"/>
</dbReference>
<dbReference type="EMBL" id="CP034086">
    <property type="protein sequence ID" value="AZG78537.1"/>
    <property type="molecule type" value="Genomic_DNA"/>
</dbReference>